<evidence type="ECO:0000313" key="2">
    <source>
        <dbReference type="Proteomes" id="UP001381693"/>
    </source>
</evidence>
<sequence length="89" mass="10014">MRRKRPETFSASTTQVMWVDWSFRSHKSEVTSKLRGSDALPSITVTLALTGFILSRRGFGNTATGADAMVIHKRISPLLSFSQYLEDKH</sequence>
<comment type="caution">
    <text evidence="1">The sequence shown here is derived from an EMBL/GenBank/DDBJ whole genome shotgun (WGS) entry which is preliminary data.</text>
</comment>
<dbReference type="EMBL" id="JAXCGZ010015255">
    <property type="protein sequence ID" value="KAK7070705.1"/>
    <property type="molecule type" value="Genomic_DNA"/>
</dbReference>
<gene>
    <name evidence="1" type="ORF">SK128_019181</name>
</gene>
<reference evidence="1 2" key="1">
    <citation type="submission" date="2023-11" db="EMBL/GenBank/DDBJ databases">
        <title>Halocaridina rubra genome assembly.</title>
        <authorList>
            <person name="Smith C."/>
        </authorList>
    </citation>
    <scope>NUCLEOTIDE SEQUENCE [LARGE SCALE GENOMIC DNA]</scope>
    <source>
        <strain evidence="1">EP-1</strain>
        <tissue evidence="1">Whole</tissue>
    </source>
</reference>
<organism evidence="1 2">
    <name type="scientific">Halocaridina rubra</name>
    <name type="common">Hawaiian red shrimp</name>
    <dbReference type="NCBI Taxonomy" id="373956"/>
    <lineage>
        <taxon>Eukaryota</taxon>
        <taxon>Metazoa</taxon>
        <taxon>Ecdysozoa</taxon>
        <taxon>Arthropoda</taxon>
        <taxon>Crustacea</taxon>
        <taxon>Multicrustacea</taxon>
        <taxon>Malacostraca</taxon>
        <taxon>Eumalacostraca</taxon>
        <taxon>Eucarida</taxon>
        <taxon>Decapoda</taxon>
        <taxon>Pleocyemata</taxon>
        <taxon>Caridea</taxon>
        <taxon>Atyoidea</taxon>
        <taxon>Atyidae</taxon>
        <taxon>Halocaridina</taxon>
    </lineage>
</organism>
<protein>
    <submittedName>
        <fullName evidence="1">Uncharacterized protein</fullName>
    </submittedName>
</protein>
<proteinExistence type="predicted"/>
<keyword evidence="2" id="KW-1185">Reference proteome</keyword>
<evidence type="ECO:0000313" key="1">
    <source>
        <dbReference type="EMBL" id="KAK7070705.1"/>
    </source>
</evidence>
<dbReference type="Proteomes" id="UP001381693">
    <property type="component" value="Unassembled WGS sequence"/>
</dbReference>
<name>A0AAN9A359_HALRR</name>
<accession>A0AAN9A359</accession>
<dbReference type="AlphaFoldDB" id="A0AAN9A359"/>